<dbReference type="PANTHER" id="PTHR12788">
    <property type="entry name" value="PROTEIN-TYROSINE SULFOTRANSFERASE 2"/>
    <property type="match status" value="1"/>
</dbReference>
<accession>A0A944MA41</accession>
<dbReference type="Pfam" id="PF13469">
    <property type="entry name" value="Sulfotransfer_3"/>
    <property type="match status" value="1"/>
</dbReference>
<reference evidence="2 3" key="1">
    <citation type="submission" date="2021-05" db="EMBL/GenBank/DDBJ databases">
        <title>Genetic and Functional Diversity in Clade A Lucinid endosymbionts from the Bahamas.</title>
        <authorList>
            <person name="Giani N.M."/>
            <person name="Engel A.S."/>
            <person name="Campbell B.J."/>
        </authorList>
    </citation>
    <scope>NUCLEOTIDE SEQUENCE [LARGE SCALE GENOMIC DNA]</scope>
    <source>
        <strain evidence="2">LUC16012Gg_MoonRockCtena</strain>
    </source>
</reference>
<evidence type="ECO:0000313" key="2">
    <source>
        <dbReference type="EMBL" id="MBT2989875.1"/>
    </source>
</evidence>
<evidence type="ECO:0000313" key="3">
    <source>
        <dbReference type="Proteomes" id="UP000770889"/>
    </source>
</evidence>
<dbReference type="GO" id="GO:0008476">
    <property type="term" value="F:protein-tyrosine sulfotransferase activity"/>
    <property type="evidence" value="ECO:0007669"/>
    <property type="project" value="InterPro"/>
</dbReference>
<evidence type="ECO:0000256" key="1">
    <source>
        <dbReference type="ARBA" id="ARBA00022679"/>
    </source>
</evidence>
<keyword evidence="1" id="KW-0808">Transferase</keyword>
<dbReference type="SUPFAM" id="SSF52540">
    <property type="entry name" value="P-loop containing nucleoside triphosphate hydrolases"/>
    <property type="match status" value="1"/>
</dbReference>
<comment type="caution">
    <text evidence="2">The sequence shown here is derived from an EMBL/GenBank/DDBJ whole genome shotgun (WGS) entry which is preliminary data.</text>
</comment>
<dbReference type="Proteomes" id="UP000770889">
    <property type="component" value="Unassembled WGS sequence"/>
</dbReference>
<gene>
    <name evidence="2" type="ORF">KME65_13050</name>
</gene>
<dbReference type="PANTHER" id="PTHR12788:SF10">
    <property type="entry name" value="PROTEIN-TYROSINE SULFOTRANSFERASE"/>
    <property type="match status" value="1"/>
</dbReference>
<dbReference type="InterPro" id="IPR027417">
    <property type="entry name" value="P-loop_NTPase"/>
</dbReference>
<dbReference type="EMBL" id="JAHHGM010000011">
    <property type="protein sequence ID" value="MBT2989875.1"/>
    <property type="molecule type" value="Genomic_DNA"/>
</dbReference>
<protein>
    <submittedName>
        <fullName evidence="2">Sulfotransferase</fullName>
    </submittedName>
</protein>
<organism evidence="2 3">
    <name type="scientific">Candidatus Thiodiazotropha taylori</name>
    <dbReference type="NCBI Taxonomy" id="2792791"/>
    <lineage>
        <taxon>Bacteria</taxon>
        <taxon>Pseudomonadati</taxon>
        <taxon>Pseudomonadota</taxon>
        <taxon>Gammaproteobacteria</taxon>
        <taxon>Chromatiales</taxon>
        <taxon>Sedimenticolaceae</taxon>
        <taxon>Candidatus Thiodiazotropha</taxon>
    </lineage>
</organism>
<dbReference type="Gene3D" id="3.40.50.300">
    <property type="entry name" value="P-loop containing nucleotide triphosphate hydrolases"/>
    <property type="match status" value="1"/>
</dbReference>
<dbReference type="InterPro" id="IPR026634">
    <property type="entry name" value="TPST-like"/>
</dbReference>
<name>A0A944MA41_9GAMM</name>
<dbReference type="AlphaFoldDB" id="A0A944MA41"/>
<proteinExistence type="predicted"/>
<sequence>MPKKNGEHILVTGCYRSGTTIVEKIINMHPKATIASQPFPILFFIFKEQFNEIRGIKRRYPLDHLFLETNYKNQDFVKFIQEYSIDKKLLSEFQARMRDYTEGLWTPGIIEVLDQLQPGTFFDIYKNLLHLIATMYSANEDNLVGSKEVLIEEYTPAMIEMGVKVIFVVRDPRDMITSLNFRIRDNRTGENRPILYSLRAWRKSVAFAYAAATRKEGCLVRYEDLVSSQWNTINTITHYLGIEEFKDDAFDDGIVDQNGKGWKGNSSFTDQNGISGNSLHKYKKYLPQDIRKFIEVVCAPEMRLLGYISRARIDEVDDVIESYRDPFESSHSKFKQGYSHTQDRLKREKERLILLKKGIDDADKQRQWFIAPEIYSAMSSMNGQNGNNTDKTDR</sequence>